<sequence length="1516" mass="169535">MHCLEIELEVQLSKLHSSGFESRTGSSTFKCLARTSNRKCVTSDVHNLRCANLGRISHCVIRWRLGSTVRSQLGLRRRRTRLTEQEVLIQYGGVEFFESVVGVHSQEPVRLTIWRTRLTEHEVLQDGRRPRSCTVRQSPRGNLLANRSSASGKPFATRGSQSDTRPMSQRLRSQSENGYSHFKGIATQSRLCVLIYSVTKDNGFVWAVQVRMASEHRVSNSAEAKSQHISRNPATRARKMAKNRHQCAWQAFANQFPESNTGCKGRFEISVQPISDRQKVLLDVSLQSQACVTKAVSGFSRNAYLCVPVPGSDIIMYTIAINASSGRLFILNYDRHSGPQYIGHSVLYLFRDYLAVGQWSGEPLVHTLFNTSWRTLAQSSSSTVTADNQSTVYIGTFVRMTVEFRLQVIELANFSKAVRERQQEPDLVLYRHSRYFALYCDEMTWPQSVLCDVVMTCLRENEIRSQCAVKLGSQPSIASISHPSVSQPSVDFFVRQLKATHDGLSSIDPSGQKMFSVTTHYHALIDERRRHDILFVRVAILLACVAWVGGTSNCIAFVFLIQNHFREREILIVTRIARLPTDHGRVLYSESPGVQYLICGKLIRKPCVLLPYGSEVTERLDCSPPTNAKGVQFQAGSLPDCGKWESCPAGLLGDLPFSSPLQSGDAPFSPHYILIGSQDLVVKSPCMAACMDGSVEDPTDSWPFSWAFSSLVVGNDRWKVLYKVEILANQREGEEGNPLADGCRRRSARRVVAMATGTRVVRRVAAAMPWPASGATPRRSLRLHINTRRRGGHVRAVPCRHAPSAQFRSAQKPVTYIHYCKNTDLLVSVLELAIVLLVLTTPDTSLYLTAFITGRSSTNDRPNQVSFICAIAPKSKALNLSAVFSWCAFLWNYKRIHCHFIGTKFVARFNYYVTTETLHALRVGAMRHLGVRVSVALIAPSLLDLGRGVVEPRWCSSSDDSPSTEGTGFGFPDEVAPRFSHVGNVPGDDAVRRVFSGISRFPRPYIPALRRTLFASPSSALQTSMLRAAQIGFYHWPRLYIWHSSTVQDEVPRAFYYRLCVSQLTSVEPGKLFALSSLQTRRENGSFSPHGTCRKDDCASGGDEAPWDARGGVGGGDSSPLTPFHTLLGKGGGLLMKGRFCRQRVEDGVRGRLMSFGRVPLAGRAGSGSAKACRSVWRQLRVCRQRWGLRSYAGGEGEHRLICAVPTSRAPALEWRILFKRKGESVEKYVNKLVLHCLPCTLTVAEDASRSTPSLVYGTHVSFSTRRWASRRDLFPPALSAVAKPCQVHATRREQRTPVQSPARNGDSALHVFLCVALIARVEIFSYAEFSLKKTRFVRNLSRIMANKLTANMVVQVRRLLKASHLFFAKRIYAEARLRISYVHTCDLPSTVGRLFLCEACLLHGEMSMEYRRNESTGEAGEPREREKKTRWPAASSSTIPTSENPEQPDRSVTVAPIYVYEDCVFFSRRRGSARVDRDTRTNHLIASTSKALNWRAELPSITRLWETFSVDPSIL</sequence>
<feature type="compositionally biased region" description="Polar residues" evidence="1">
    <location>
        <begin position="1435"/>
        <end position="1446"/>
    </location>
</feature>
<evidence type="ECO:0000313" key="3">
    <source>
        <dbReference type="EMBL" id="KAJ8871148.1"/>
    </source>
</evidence>
<evidence type="ECO:0000256" key="1">
    <source>
        <dbReference type="SAM" id="MobiDB-lite"/>
    </source>
</evidence>
<dbReference type="EMBL" id="JARBHB010000012">
    <property type="protein sequence ID" value="KAJ8871148.1"/>
    <property type="molecule type" value="Genomic_DNA"/>
</dbReference>
<feature type="compositionally biased region" description="Polar residues" evidence="1">
    <location>
        <begin position="158"/>
        <end position="176"/>
    </location>
</feature>
<feature type="transmembrane region" description="Helical" evidence="2">
    <location>
        <begin position="534"/>
        <end position="561"/>
    </location>
</feature>
<gene>
    <name evidence="3" type="ORF">PR048_027453</name>
</gene>
<name>A0ABQ9GFI1_9NEOP</name>
<feature type="region of interest" description="Disordered" evidence="1">
    <location>
        <begin position="1412"/>
        <end position="1451"/>
    </location>
</feature>
<reference evidence="3 4" key="1">
    <citation type="submission" date="2023-02" db="EMBL/GenBank/DDBJ databases">
        <title>LHISI_Scaffold_Assembly.</title>
        <authorList>
            <person name="Stuart O.P."/>
            <person name="Cleave R."/>
            <person name="Magrath M.J.L."/>
            <person name="Mikheyev A.S."/>
        </authorList>
    </citation>
    <scope>NUCLEOTIDE SEQUENCE [LARGE SCALE GENOMIC DNA]</scope>
    <source>
        <strain evidence="3">Daus_M_001</strain>
        <tissue evidence="3">Leg muscle</tissue>
    </source>
</reference>
<dbReference type="Proteomes" id="UP001159363">
    <property type="component" value="Chromosome 11"/>
</dbReference>
<accession>A0ABQ9GFI1</accession>
<protein>
    <submittedName>
        <fullName evidence="3">Uncharacterized protein</fullName>
    </submittedName>
</protein>
<keyword evidence="4" id="KW-1185">Reference proteome</keyword>
<keyword evidence="2" id="KW-1133">Transmembrane helix</keyword>
<organism evidence="3 4">
    <name type="scientific">Dryococelus australis</name>
    <dbReference type="NCBI Taxonomy" id="614101"/>
    <lineage>
        <taxon>Eukaryota</taxon>
        <taxon>Metazoa</taxon>
        <taxon>Ecdysozoa</taxon>
        <taxon>Arthropoda</taxon>
        <taxon>Hexapoda</taxon>
        <taxon>Insecta</taxon>
        <taxon>Pterygota</taxon>
        <taxon>Neoptera</taxon>
        <taxon>Polyneoptera</taxon>
        <taxon>Phasmatodea</taxon>
        <taxon>Verophasmatodea</taxon>
        <taxon>Anareolatae</taxon>
        <taxon>Phasmatidae</taxon>
        <taxon>Eurycanthinae</taxon>
        <taxon>Dryococelus</taxon>
    </lineage>
</organism>
<keyword evidence="2" id="KW-0812">Transmembrane</keyword>
<feature type="compositionally biased region" description="Polar residues" evidence="1">
    <location>
        <begin position="134"/>
        <end position="151"/>
    </location>
</feature>
<evidence type="ECO:0000313" key="4">
    <source>
        <dbReference type="Proteomes" id="UP001159363"/>
    </source>
</evidence>
<keyword evidence="2" id="KW-0472">Membrane</keyword>
<evidence type="ECO:0000256" key="2">
    <source>
        <dbReference type="SAM" id="Phobius"/>
    </source>
</evidence>
<comment type="caution">
    <text evidence="3">The sequence shown here is derived from an EMBL/GenBank/DDBJ whole genome shotgun (WGS) entry which is preliminary data.</text>
</comment>
<proteinExistence type="predicted"/>
<feature type="region of interest" description="Disordered" evidence="1">
    <location>
        <begin position="127"/>
        <end position="176"/>
    </location>
</feature>
<feature type="compositionally biased region" description="Basic and acidic residues" evidence="1">
    <location>
        <begin position="1412"/>
        <end position="1430"/>
    </location>
</feature>